<accession>A0A9P0QQ51</accession>
<evidence type="ECO:0000256" key="11">
    <source>
        <dbReference type="ARBA" id="ARBA00023136"/>
    </source>
</evidence>
<dbReference type="Gene3D" id="2.70.150.10">
    <property type="entry name" value="Calcium-transporting ATPase, cytoplasmic transduction domain A"/>
    <property type="match status" value="1"/>
</dbReference>
<feature type="transmembrane region" description="Helical" evidence="12">
    <location>
        <begin position="219"/>
        <end position="236"/>
    </location>
</feature>
<dbReference type="GO" id="GO:0019829">
    <property type="term" value="F:ATPase-coupled monoatomic cation transmembrane transporter activity"/>
    <property type="evidence" value="ECO:0007669"/>
    <property type="project" value="TreeGrafter"/>
</dbReference>
<evidence type="ECO:0000256" key="6">
    <source>
        <dbReference type="ARBA" id="ARBA00022824"/>
    </source>
</evidence>
<dbReference type="SUPFAM" id="SSF81660">
    <property type="entry name" value="Metal cation-transporting ATPase, ATP-binding domain N"/>
    <property type="match status" value="1"/>
</dbReference>
<keyword evidence="4" id="KW-0479">Metal-binding</keyword>
<dbReference type="InterPro" id="IPR023214">
    <property type="entry name" value="HAD_sf"/>
</dbReference>
<keyword evidence="3 12" id="KW-0812">Transmembrane</keyword>
<dbReference type="NCBIfam" id="TIGR01494">
    <property type="entry name" value="ATPase_P-type"/>
    <property type="match status" value="1"/>
</dbReference>
<dbReference type="InterPro" id="IPR006544">
    <property type="entry name" value="P-type_TPase_V"/>
</dbReference>
<evidence type="ECO:0000256" key="3">
    <source>
        <dbReference type="ARBA" id="ARBA00022692"/>
    </source>
</evidence>
<dbReference type="GO" id="GO:0005524">
    <property type="term" value="F:ATP binding"/>
    <property type="evidence" value="ECO:0007669"/>
    <property type="project" value="UniProtKB-KW"/>
</dbReference>
<keyword evidence="9" id="KW-1278">Translocase</keyword>
<dbReference type="FunFam" id="2.70.150.10:FF:000049">
    <property type="entry name" value="Cation-transporting ATPase"/>
    <property type="match status" value="1"/>
</dbReference>
<dbReference type="InterPro" id="IPR044492">
    <property type="entry name" value="P_typ_ATPase_HD_dom"/>
</dbReference>
<dbReference type="SUPFAM" id="SSF81653">
    <property type="entry name" value="Calcium ATPase, transduction domain A"/>
    <property type="match status" value="1"/>
</dbReference>
<dbReference type="SFLD" id="SFLDG00002">
    <property type="entry name" value="C1.7:_P-type_atpase_like"/>
    <property type="match status" value="1"/>
</dbReference>
<dbReference type="GO" id="GO:0015662">
    <property type="term" value="F:P-type ion transporter activity"/>
    <property type="evidence" value="ECO:0007669"/>
    <property type="project" value="TreeGrafter"/>
</dbReference>
<comment type="caution">
    <text evidence="15">The sequence shown here is derived from an EMBL/GenBank/DDBJ whole genome shotgun (WGS) entry which is preliminary data.</text>
</comment>
<dbReference type="SFLD" id="SFLDS00003">
    <property type="entry name" value="Haloacid_Dehalogenase"/>
    <property type="match status" value="1"/>
</dbReference>
<dbReference type="PANTHER" id="PTHR45630:SF7">
    <property type="entry name" value="ENDOPLASMIC RETICULUM TRANSMEMBRANE HELIX TRANSLOCASE"/>
    <property type="match status" value="1"/>
</dbReference>
<comment type="subcellular location">
    <subcellularLocation>
        <location evidence="1">Endoplasmic reticulum membrane</location>
        <topology evidence="1">Multi-pass membrane protein</topology>
    </subcellularLocation>
</comment>
<dbReference type="PROSITE" id="PS00154">
    <property type="entry name" value="ATPASE_E1_E2"/>
    <property type="match status" value="1"/>
</dbReference>
<feature type="transmembrane region" description="Helical" evidence="12">
    <location>
        <begin position="196"/>
        <end position="213"/>
    </location>
</feature>
<dbReference type="PRINTS" id="PR00119">
    <property type="entry name" value="CATATPASE"/>
</dbReference>
<keyword evidence="16" id="KW-1185">Reference proteome</keyword>
<dbReference type="Pfam" id="PF00122">
    <property type="entry name" value="E1-E2_ATPase"/>
    <property type="match status" value="1"/>
</dbReference>
<keyword evidence="6" id="KW-0256">Endoplasmic reticulum</keyword>
<evidence type="ECO:0000259" key="13">
    <source>
        <dbReference type="Pfam" id="PF00122"/>
    </source>
</evidence>
<evidence type="ECO:0000256" key="5">
    <source>
        <dbReference type="ARBA" id="ARBA00022741"/>
    </source>
</evidence>
<dbReference type="Pfam" id="PF13246">
    <property type="entry name" value="Cation_ATPase"/>
    <property type="match status" value="1"/>
</dbReference>
<dbReference type="Gene3D" id="3.40.50.1000">
    <property type="entry name" value="HAD superfamily/HAD-like"/>
    <property type="match status" value="1"/>
</dbReference>
<evidence type="ECO:0000259" key="14">
    <source>
        <dbReference type="Pfam" id="PF23143"/>
    </source>
</evidence>
<dbReference type="InterPro" id="IPR018303">
    <property type="entry name" value="ATPase_P-typ_P_site"/>
</dbReference>
<feature type="domain" description="P-type ATPase A" evidence="13">
    <location>
        <begin position="252"/>
        <end position="385"/>
    </location>
</feature>
<evidence type="ECO:0000256" key="1">
    <source>
        <dbReference type="ARBA" id="ARBA00004477"/>
    </source>
</evidence>
<evidence type="ECO:0000256" key="8">
    <source>
        <dbReference type="ARBA" id="ARBA00022842"/>
    </source>
</evidence>
<evidence type="ECO:0000313" key="15">
    <source>
        <dbReference type="EMBL" id="CAH2352802.1"/>
    </source>
</evidence>
<evidence type="ECO:0000256" key="4">
    <source>
        <dbReference type="ARBA" id="ARBA00022723"/>
    </source>
</evidence>
<dbReference type="SUPFAM" id="SSF56784">
    <property type="entry name" value="HAD-like"/>
    <property type="match status" value="1"/>
</dbReference>
<dbReference type="PROSITE" id="PS01229">
    <property type="entry name" value="COF_2"/>
    <property type="match status" value="1"/>
</dbReference>
<dbReference type="InterPro" id="IPR001757">
    <property type="entry name" value="P_typ_ATPase"/>
</dbReference>
<dbReference type="Gene3D" id="3.40.1110.10">
    <property type="entry name" value="Calcium-transporting ATPase, cytoplasmic domain N"/>
    <property type="match status" value="1"/>
</dbReference>
<evidence type="ECO:0000256" key="10">
    <source>
        <dbReference type="ARBA" id="ARBA00022989"/>
    </source>
</evidence>
<dbReference type="InterPro" id="IPR023298">
    <property type="entry name" value="ATPase_P-typ_TM_dom_sf"/>
</dbReference>
<feature type="domain" description="P5A-ATPase transmembrane helical hairpin" evidence="14">
    <location>
        <begin position="20"/>
        <end position="89"/>
    </location>
</feature>
<feature type="transmembrane region" description="Helical" evidence="12">
    <location>
        <begin position="54"/>
        <end position="72"/>
    </location>
</feature>
<evidence type="ECO:0000256" key="12">
    <source>
        <dbReference type="SAM" id="Phobius"/>
    </source>
</evidence>
<dbReference type="GO" id="GO:0005789">
    <property type="term" value="C:endoplasmic reticulum membrane"/>
    <property type="evidence" value="ECO:0007669"/>
    <property type="project" value="UniProtKB-SubCell"/>
</dbReference>
<dbReference type="GO" id="GO:0046872">
    <property type="term" value="F:metal ion binding"/>
    <property type="evidence" value="ECO:0007669"/>
    <property type="project" value="UniProtKB-KW"/>
</dbReference>
<proteinExistence type="inferred from homology"/>
<evidence type="ECO:0000256" key="9">
    <source>
        <dbReference type="ARBA" id="ARBA00022967"/>
    </source>
</evidence>
<keyword evidence="5" id="KW-0547">Nucleotide-binding</keyword>
<dbReference type="InterPro" id="IPR059000">
    <property type="entry name" value="ATPase_P-type_domA"/>
</dbReference>
<dbReference type="FunFam" id="3.40.50.1000:FF:000071">
    <property type="entry name" value="Cation-transporting ATPase"/>
    <property type="match status" value="1"/>
</dbReference>
<dbReference type="Pfam" id="PF23143">
    <property type="entry name" value="2TM_P5A-ATPase"/>
    <property type="match status" value="1"/>
</dbReference>
<dbReference type="EMBL" id="CAKXYY010000008">
    <property type="protein sequence ID" value="CAH2352802.1"/>
    <property type="molecule type" value="Genomic_DNA"/>
</dbReference>
<dbReference type="InterPro" id="IPR057255">
    <property type="entry name" value="2TM_P5A-ATPase"/>
</dbReference>
<evidence type="ECO:0000256" key="2">
    <source>
        <dbReference type="ARBA" id="ARBA00006000"/>
    </source>
</evidence>
<feature type="transmembrane region" description="Helical" evidence="12">
    <location>
        <begin position="399"/>
        <end position="418"/>
    </location>
</feature>
<evidence type="ECO:0000313" key="16">
    <source>
        <dbReference type="Proteomes" id="UP000837801"/>
    </source>
</evidence>
<dbReference type="CDD" id="cd07543">
    <property type="entry name" value="P-type_ATPase_cation"/>
    <property type="match status" value="1"/>
</dbReference>
<dbReference type="InterPro" id="IPR008250">
    <property type="entry name" value="ATPase_P-typ_transduc_dom_A_sf"/>
</dbReference>
<keyword evidence="10 12" id="KW-1133">Transmembrane helix</keyword>
<dbReference type="Proteomes" id="UP000837801">
    <property type="component" value="Unassembled WGS sequence"/>
</dbReference>
<dbReference type="SFLD" id="SFLDF00027">
    <property type="entry name" value="p-type_atpase"/>
    <property type="match status" value="1"/>
</dbReference>
<comment type="similarity">
    <text evidence="2">Belongs to the cation transport ATPase (P-type) (TC 3.A.3) family. Type V subfamily.</text>
</comment>
<evidence type="ECO:0000256" key="7">
    <source>
        <dbReference type="ARBA" id="ARBA00022840"/>
    </source>
</evidence>
<name>A0A9P0QQ51_9ASCO</name>
<dbReference type="OrthoDB" id="48943at2759"/>
<organism evidence="15 16">
    <name type="scientific">[Candida] railenensis</name>
    <dbReference type="NCBI Taxonomy" id="45579"/>
    <lineage>
        <taxon>Eukaryota</taxon>
        <taxon>Fungi</taxon>
        <taxon>Dikarya</taxon>
        <taxon>Ascomycota</taxon>
        <taxon>Saccharomycotina</taxon>
        <taxon>Pichiomycetes</taxon>
        <taxon>Debaryomycetaceae</taxon>
        <taxon>Kurtzmaniella</taxon>
    </lineage>
</organism>
<reference evidence="15" key="1">
    <citation type="submission" date="2022-03" db="EMBL/GenBank/DDBJ databases">
        <authorList>
            <person name="Legras J.-L."/>
            <person name="Devillers H."/>
            <person name="Grondin C."/>
        </authorList>
    </citation>
    <scope>NUCLEOTIDE SEQUENCE</scope>
    <source>
        <strain evidence="15">CLIB 1423</strain>
    </source>
</reference>
<dbReference type="GO" id="GO:0006874">
    <property type="term" value="P:intracellular calcium ion homeostasis"/>
    <property type="evidence" value="ECO:0007669"/>
    <property type="project" value="TreeGrafter"/>
</dbReference>
<keyword evidence="8" id="KW-0460">Magnesium</keyword>
<keyword evidence="11 12" id="KW-0472">Membrane</keyword>
<sequence>MSSLVNNPAIQDAQLLVPKALFLRPYVWPFAVIYPIFLQVYLNHYDTYIVGKEWTFVYLLSIVSTNLLFWLMPHWNLKIDQSFNYSPVKTIPEASHILITPAPNSGVGEISQISRETFHDGEKQVSFLYQKRRHLFHENIQKFSPPEFLFDEAPKLAEFQQSTGLKGDLEKLYRNYGQNKFDIPIPTFYELFKEHAVAPFFVFQLFSVALWLMDEQWYFSLFSLFMLVSFEMTTVFQRRTTMSEFQSMGIKPYDVQVYRDSKWEPKSTIDLLPGDLVSITRTSEDSALPCDLLLLDGSCIVNEAMLSGESTPLLKESIKLRPSDENLSVESFDKNSLLHGGTMALQVTKPEAESNGIPIAPDGGALAIVTKTGFETSQGSLVRMMIFSSERVSVGNKEAFFFILFLLVFAIIASWYVWVEGTKMGRIQSKLILDCIIVITSVVPPELPMELTMAVNASLSALSKYYIYCTEPFRIPLAGRIDVCCFDKTGTLTAEDLVFEGLAGFKDDDIHHLSKSSDVPDVTSFVLGSCHALVKLDDGEVVGDPMEQATLKAAHWEVGLKDTIQRTKPNGKLEKIKVLRRFQFSSALKRSASISSSASFNGKNLVSVKGAPETIRDMLVEIPANYESIYKSFTRSGSRVLALAYKYVDTNVNVIKVKREEVESNLTFGGFIVFHCPLKEDSIESIKMLNESSHRCIMITGDNPLTACHVAKEVVITTKEVLILDAPEDHHNVSGEEDLVWRNVDETIIIPQKSSDKIDLELFKKHDICITGYALKYLEVHPQILDLLKHTWVYARVSPNQKEFILTSLKDCGYNTLMCGDGTNDVGALKQAHIGVALLNGTEAGLKKIAENRKIEATRKVYDKQVQLFNNWGKQAPPCPPIIAHLYPPGPSNPKYLEAMEKKGVEITDDMRKAVKMANDIGFVPKKDDAKAMSNPSISMMTDSLMGALDSAEQEDEAPTLKLGDASVAAPFTSKLGSVSAVTHIVRQGRAALVSTIQMYKILALNCLISAYSLSVLYLAGIKFGDAQATTSGVLLSVCFLSISRGKPIEKLSKERPQDGIFNKYIMGSILGQFAVHIITLVYITREIYILEPREPQIDLEKEFSPSLLNTGMFLLNLAQQVSTFAVNYQGLPFKESISSNKGMYYGLLGVAGLALSGATEFFPELNEHMQFVPMQDLFKVKLTSCIVLDLAVCWSIELVLKHFFMNYQAADIALREEDLE</sequence>
<dbReference type="InterPro" id="IPR023299">
    <property type="entry name" value="ATPase_P-typ_cyto_dom_N"/>
</dbReference>
<protein>
    <submittedName>
        <fullName evidence="15">Endoplasmic reticulum transmembrane helix translocase</fullName>
    </submittedName>
</protein>
<keyword evidence="7" id="KW-0067">ATP-binding</keyword>
<dbReference type="GO" id="GO:0016887">
    <property type="term" value="F:ATP hydrolysis activity"/>
    <property type="evidence" value="ECO:0007669"/>
    <property type="project" value="InterPro"/>
</dbReference>
<feature type="transmembrane region" description="Helical" evidence="12">
    <location>
        <begin position="21"/>
        <end position="42"/>
    </location>
</feature>
<dbReference type="InterPro" id="IPR036412">
    <property type="entry name" value="HAD-like_sf"/>
</dbReference>
<dbReference type="AlphaFoldDB" id="A0A9P0QQ51"/>
<dbReference type="InterPro" id="IPR047820">
    <property type="entry name" value="P5A-type_ATPase"/>
</dbReference>
<dbReference type="PANTHER" id="PTHR45630">
    <property type="entry name" value="CATION-TRANSPORTING ATPASE-RELATED"/>
    <property type="match status" value="1"/>
</dbReference>
<dbReference type="NCBIfam" id="TIGR01657">
    <property type="entry name" value="P-ATPase-V"/>
    <property type="match status" value="1"/>
</dbReference>
<dbReference type="SUPFAM" id="SSF81665">
    <property type="entry name" value="Calcium ATPase, transmembrane domain M"/>
    <property type="match status" value="1"/>
</dbReference>
<gene>
    <name evidence="15" type="ORF">CLIB1423_08S01398</name>
</gene>